<dbReference type="EMBL" id="MG757156">
    <property type="protein sequence ID" value="AVD99716.1"/>
    <property type="molecule type" value="Genomic_DNA"/>
</dbReference>
<proteinExistence type="predicted"/>
<gene>
    <name evidence="1" type="ORF">SEA_CUKE_100</name>
</gene>
<protein>
    <submittedName>
        <fullName evidence="1">Uncharacterized protein</fullName>
    </submittedName>
</protein>
<keyword evidence="2" id="KW-1185">Reference proteome</keyword>
<organism evidence="1 2">
    <name type="scientific">Mycobacterium phage Cuke</name>
    <dbReference type="NCBI Taxonomy" id="2079417"/>
    <lineage>
        <taxon>Viruses</taxon>
        <taxon>Duplodnaviria</taxon>
        <taxon>Heunggongvirae</taxon>
        <taxon>Uroviricota</taxon>
        <taxon>Caudoviricetes</taxon>
        <taxon>Cukevirus</taxon>
        <taxon>Cukevirus cuke</taxon>
    </lineage>
</organism>
<accession>A0A2L1IX20</accession>
<evidence type="ECO:0000313" key="1">
    <source>
        <dbReference type="EMBL" id="AVD99716.1"/>
    </source>
</evidence>
<sequence>MIFYAFHRSMQEVKTVASLGIKQIQRFKWEWAVVLDVVDSEGDSWVERQIFQTRRGARQYKSNLLLDADPFLSKTDVKNVKLQRRLVSVDWQDYSDSFSYNAKGNGNGR</sequence>
<evidence type="ECO:0000313" key="2">
    <source>
        <dbReference type="Proteomes" id="UP000240246"/>
    </source>
</evidence>
<dbReference type="Proteomes" id="UP000240246">
    <property type="component" value="Segment"/>
</dbReference>
<reference evidence="2" key="1">
    <citation type="submission" date="2018-01" db="EMBL/GenBank/DDBJ databases">
        <authorList>
            <person name="Gaut B.S."/>
            <person name="Morton B.R."/>
            <person name="Clegg M.T."/>
            <person name="Duvall M.R."/>
        </authorList>
    </citation>
    <scope>NUCLEOTIDE SEQUENCE [LARGE SCALE GENOMIC DNA]</scope>
</reference>
<name>A0A2L1IX20_9CAUD</name>